<dbReference type="SUPFAM" id="SSF81321">
    <property type="entry name" value="Family A G protein-coupled receptor-like"/>
    <property type="match status" value="1"/>
</dbReference>
<comment type="caution">
    <text evidence="3">The sequence shown here is derived from an EMBL/GenBank/DDBJ whole genome shotgun (WGS) entry which is preliminary data.</text>
</comment>
<reference evidence="3" key="1">
    <citation type="submission" date="2021-02" db="EMBL/GenBank/DDBJ databases">
        <authorList>
            <person name="Nowell W R."/>
        </authorList>
    </citation>
    <scope>NUCLEOTIDE SEQUENCE</scope>
</reference>
<evidence type="ECO:0000313" key="3">
    <source>
        <dbReference type="EMBL" id="CAF1673461.1"/>
    </source>
</evidence>
<feature type="transmembrane region" description="Helical" evidence="1">
    <location>
        <begin position="59"/>
        <end position="81"/>
    </location>
</feature>
<accession>A0A816GGP0</accession>
<evidence type="ECO:0000256" key="1">
    <source>
        <dbReference type="SAM" id="Phobius"/>
    </source>
</evidence>
<proteinExistence type="predicted"/>
<keyword evidence="1" id="KW-1133">Transmembrane helix</keyword>
<name>A0A816GGP0_9BILA</name>
<keyword evidence="1" id="KW-0812">Transmembrane</keyword>
<organism evidence="3 4">
    <name type="scientific">Rotaria sordida</name>
    <dbReference type="NCBI Taxonomy" id="392033"/>
    <lineage>
        <taxon>Eukaryota</taxon>
        <taxon>Metazoa</taxon>
        <taxon>Spiralia</taxon>
        <taxon>Gnathifera</taxon>
        <taxon>Rotifera</taxon>
        <taxon>Eurotatoria</taxon>
        <taxon>Bdelloidea</taxon>
        <taxon>Philodinida</taxon>
        <taxon>Philodinidae</taxon>
        <taxon>Rotaria</taxon>
    </lineage>
</organism>
<keyword evidence="1" id="KW-0472">Membrane</keyword>
<dbReference type="Gene3D" id="1.20.1070.10">
    <property type="entry name" value="Rhodopsin 7-helix transmembrane proteins"/>
    <property type="match status" value="1"/>
</dbReference>
<evidence type="ECO:0008006" key="5">
    <source>
        <dbReference type="Google" id="ProtNLM"/>
    </source>
</evidence>
<evidence type="ECO:0000313" key="2">
    <source>
        <dbReference type="EMBL" id="CAF1551567.1"/>
    </source>
</evidence>
<protein>
    <recommendedName>
        <fullName evidence="5">G-protein coupled receptors family 1 profile domain-containing protein</fullName>
    </recommendedName>
</protein>
<sequence length="120" mass="14347">APSTNQQIIININNQHSIDPTIRDSISSKRRTSGFDGETQRVFERQQRQKRLANIRTTFTLYIMTATFILMYLPSIIITLFNIKSYEFRERNPLIYSFSNVNFRNDIHSIYKYYKHVYLT</sequence>
<dbReference type="Proteomes" id="UP000663854">
    <property type="component" value="Unassembled WGS sequence"/>
</dbReference>
<dbReference type="EMBL" id="CAJNOH010014041">
    <property type="protein sequence ID" value="CAF1551567.1"/>
    <property type="molecule type" value="Genomic_DNA"/>
</dbReference>
<keyword evidence="4" id="KW-1185">Reference proteome</keyword>
<gene>
    <name evidence="3" type="ORF">JXQ802_LOCUS57980</name>
    <name evidence="2" type="ORF">PYM288_LOCUS41373</name>
</gene>
<feature type="non-terminal residue" evidence="3">
    <location>
        <position position="1"/>
    </location>
</feature>
<dbReference type="Proteomes" id="UP000663870">
    <property type="component" value="Unassembled WGS sequence"/>
</dbReference>
<dbReference type="EMBL" id="CAJNOL010015932">
    <property type="protein sequence ID" value="CAF1673461.1"/>
    <property type="molecule type" value="Genomic_DNA"/>
</dbReference>
<dbReference type="AlphaFoldDB" id="A0A816GGP0"/>
<evidence type="ECO:0000313" key="4">
    <source>
        <dbReference type="Proteomes" id="UP000663870"/>
    </source>
</evidence>